<reference evidence="1" key="1">
    <citation type="journal article" date="2019" name="bioRxiv">
        <title>The Genome of the Zebra Mussel, Dreissena polymorpha: A Resource for Invasive Species Research.</title>
        <authorList>
            <person name="McCartney M.A."/>
            <person name="Auch B."/>
            <person name="Kono T."/>
            <person name="Mallez S."/>
            <person name="Zhang Y."/>
            <person name="Obille A."/>
            <person name="Becker A."/>
            <person name="Abrahante J.E."/>
            <person name="Garbe J."/>
            <person name="Badalamenti J.P."/>
            <person name="Herman A."/>
            <person name="Mangelson H."/>
            <person name="Liachko I."/>
            <person name="Sullivan S."/>
            <person name="Sone E.D."/>
            <person name="Koren S."/>
            <person name="Silverstein K.A.T."/>
            <person name="Beckman K.B."/>
            <person name="Gohl D.M."/>
        </authorList>
    </citation>
    <scope>NUCLEOTIDE SEQUENCE</scope>
    <source>
        <strain evidence="1">Duluth1</strain>
        <tissue evidence="1">Whole animal</tissue>
    </source>
</reference>
<dbReference type="EMBL" id="JAIWYP010000011">
    <property type="protein sequence ID" value="KAH3734695.1"/>
    <property type="molecule type" value="Genomic_DNA"/>
</dbReference>
<dbReference type="Proteomes" id="UP000828390">
    <property type="component" value="Unassembled WGS sequence"/>
</dbReference>
<name>A0A9D4HTN6_DREPO</name>
<dbReference type="AlphaFoldDB" id="A0A9D4HTN6"/>
<comment type="caution">
    <text evidence="1">The sequence shown here is derived from an EMBL/GenBank/DDBJ whole genome shotgun (WGS) entry which is preliminary data.</text>
</comment>
<organism evidence="1 2">
    <name type="scientific">Dreissena polymorpha</name>
    <name type="common">Zebra mussel</name>
    <name type="synonym">Mytilus polymorpha</name>
    <dbReference type="NCBI Taxonomy" id="45954"/>
    <lineage>
        <taxon>Eukaryota</taxon>
        <taxon>Metazoa</taxon>
        <taxon>Spiralia</taxon>
        <taxon>Lophotrochozoa</taxon>
        <taxon>Mollusca</taxon>
        <taxon>Bivalvia</taxon>
        <taxon>Autobranchia</taxon>
        <taxon>Heteroconchia</taxon>
        <taxon>Euheterodonta</taxon>
        <taxon>Imparidentia</taxon>
        <taxon>Neoheterodontei</taxon>
        <taxon>Myida</taxon>
        <taxon>Dreissenoidea</taxon>
        <taxon>Dreissenidae</taxon>
        <taxon>Dreissena</taxon>
    </lineage>
</organism>
<keyword evidence="2" id="KW-1185">Reference proteome</keyword>
<evidence type="ECO:0000313" key="2">
    <source>
        <dbReference type="Proteomes" id="UP000828390"/>
    </source>
</evidence>
<proteinExistence type="predicted"/>
<protein>
    <submittedName>
        <fullName evidence="1">Uncharacterized protein</fullName>
    </submittedName>
</protein>
<evidence type="ECO:0000313" key="1">
    <source>
        <dbReference type="EMBL" id="KAH3734695.1"/>
    </source>
</evidence>
<reference evidence="1" key="2">
    <citation type="submission" date="2020-11" db="EMBL/GenBank/DDBJ databases">
        <authorList>
            <person name="McCartney M.A."/>
            <person name="Auch B."/>
            <person name="Kono T."/>
            <person name="Mallez S."/>
            <person name="Becker A."/>
            <person name="Gohl D.M."/>
            <person name="Silverstein K.A.T."/>
            <person name="Koren S."/>
            <person name="Bechman K.B."/>
            <person name="Herman A."/>
            <person name="Abrahante J.E."/>
            <person name="Garbe J."/>
        </authorList>
    </citation>
    <scope>NUCLEOTIDE SEQUENCE</scope>
    <source>
        <strain evidence="1">Duluth1</strain>
        <tissue evidence="1">Whole animal</tissue>
    </source>
</reference>
<gene>
    <name evidence="1" type="ORF">DPMN_041139</name>
</gene>
<accession>A0A9D4HTN6</accession>
<sequence length="89" mass="9837">MEERTKYENIALKYGVPGCNSTGSDGCQTNSSYAPIGSGNAVIVPYGLITQPEVHKHFARLLSIFCLREEMKVSESRLAQCFALTVPRR</sequence>